<feature type="coiled-coil region" evidence="1">
    <location>
        <begin position="45"/>
        <end position="72"/>
    </location>
</feature>
<keyword evidence="3" id="KW-1185">Reference proteome</keyword>
<dbReference type="Proteomes" id="UP000277580">
    <property type="component" value="Unassembled WGS sequence"/>
</dbReference>
<reference evidence="2 3" key="1">
    <citation type="journal article" date="2018" name="Nat. Ecol. Evol.">
        <title>Pezizomycetes genomes reveal the molecular basis of ectomycorrhizal truffle lifestyle.</title>
        <authorList>
            <person name="Murat C."/>
            <person name="Payen T."/>
            <person name="Noel B."/>
            <person name="Kuo A."/>
            <person name="Morin E."/>
            <person name="Chen J."/>
            <person name="Kohler A."/>
            <person name="Krizsan K."/>
            <person name="Balestrini R."/>
            <person name="Da Silva C."/>
            <person name="Montanini B."/>
            <person name="Hainaut M."/>
            <person name="Levati E."/>
            <person name="Barry K.W."/>
            <person name="Belfiori B."/>
            <person name="Cichocki N."/>
            <person name="Clum A."/>
            <person name="Dockter R.B."/>
            <person name="Fauchery L."/>
            <person name="Guy J."/>
            <person name="Iotti M."/>
            <person name="Le Tacon F."/>
            <person name="Lindquist E.A."/>
            <person name="Lipzen A."/>
            <person name="Malagnac F."/>
            <person name="Mello A."/>
            <person name="Molinier V."/>
            <person name="Miyauchi S."/>
            <person name="Poulain J."/>
            <person name="Riccioni C."/>
            <person name="Rubini A."/>
            <person name="Sitrit Y."/>
            <person name="Splivallo R."/>
            <person name="Traeger S."/>
            <person name="Wang M."/>
            <person name="Zifcakova L."/>
            <person name="Wipf D."/>
            <person name="Zambonelli A."/>
            <person name="Paolocci F."/>
            <person name="Nowrousian M."/>
            <person name="Ottonello S."/>
            <person name="Baldrian P."/>
            <person name="Spatafora J.W."/>
            <person name="Henrissat B."/>
            <person name="Nagy L.G."/>
            <person name="Aury J.M."/>
            <person name="Wincker P."/>
            <person name="Grigoriev I.V."/>
            <person name="Bonfante P."/>
            <person name="Martin F.M."/>
        </authorList>
    </citation>
    <scope>NUCLEOTIDE SEQUENCE [LARGE SCALE GENOMIC DNA]</scope>
    <source>
        <strain evidence="2 3">CCBAS932</strain>
    </source>
</reference>
<accession>A0A3N4KT68</accession>
<gene>
    <name evidence="2" type="ORF">P167DRAFT_535840</name>
</gene>
<proteinExistence type="predicted"/>
<name>A0A3N4KT68_9PEZI</name>
<evidence type="ECO:0000313" key="3">
    <source>
        <dbReference type="Proteomes" id="UP000277580"/>
    </source>
</evidence>
<evidence type="ECO:0000313" key="2">
    <source>
        <dbReference type="EMBL" id="RPB12492.1"/>
    </source>
</evidence>
<dbReference type="InParanoid" id="A0A3N4KT68"/>
<dbReference type="AlphaFoldDB" id="A0A3N4KT68"/>
<dbReference type="EMBL" id="ML119128">
    <property type="protein sequence ID" value="RPB12492.1"/>
    <property type="molecule type" value="Genomic_DNA"/>
</dbReference>
<organism evidence="2 3">
    <name type="scientific">Morchella conica CCBAS932</name>
    <dbReference type="NCBI Taxonomy" id="1392247"/>
    <lineage>
        <taxon>Eukaryota</taxon>
        <taxon>Fungi</taxon>
        <taxon>Dikarya</taxon>
        <taxon>Ascomycota</taxon>
        <taxon>Pezizomycotina</taxon>
        <taxon>Pezizomycetes</taxon>
        <taxon>Pezizales</taxon>
        <taxon>Morchellaceae</taxon>
        <taxon>Morchella</taxon>
    </lineage>
</organism>
<keyword evidence="1" id="KW-0175">Coiled coil</keyword>
<dbReference type="OrthoDB" id="5369193at2759"/>
<sequence length="169" mass="19449">MSNTSPKEPKFPDLSQIGLAFAQAITFINYQPCPDLDENARQWLLKAGTGMMANLKSELDKLKKNKNNHIDLPAWALNPEKELIIYSFQIPYILIVYKDQFETCLANLLEACGFDPKPLRCYGSVALKIRFREAGLRRPKEAHKPKELCSDMVFMKNFYDTMSKLRITQ</sequence>
<evidence type="ECO:0000256" key="1">
    <source>
        <dbReference type="SAM" id="Coils"/>
    </source>
</evidence>
<protein>
    <submittedName>
        <fullName evidence="2">Uncharacterized protein</fullName>
    </submittedName>
</protein>